<dbReference type="Proteomes" id="UP000010808">
    <property type="component" value="Chromosome"/>
</dbReference>
<dbReference type="InterPro" id="IPR005646">
    <property type="entry name" value="FapA"/>
</dbReference>
<dbReference type="KEGG" id="dhy:DESAM_20525"/>
<dbReference type="InterPro" id="IPR046866">
    <property type="entry name" value="FapA_N"/>
</dbReference>
<dbReference type="PATRIC" id="fig|1121451.3.peg.784"/>
<dbReference type="Pfam" id="PF20250">
    <property type="entry name" value="FapA_N"/>
    <property type="match status" value="1"/>
</dbReference>
<sequence>MAETPSSVRSAELRNIKVDTGVNNRDATLEFKITPDKMAAFISAYTPAEGSGKPLSLELMASELKRSGFEGKLDHDGAMFALKRAGEGKSIVNVALVRGSYPQDAIDGQILTDADLKFPVFPGMKFGVLSDAIPSATGTNLVGDEIPATDTHIPLALTVSPNGGCKLDRNSGTLISERYGLVQIENREISIQPLIKVSPDDMKVTAIIYPHDCHGMKYDLLSLEPALESMGISRPLQHVAGQAAIQAARDRKTPQKAVIVRGTEPVPGRDGRFEYANESLVATSIGTTGEDDRVDFKDRGVHPMVGPGDIIGKIHPPIEGKAGEDVYGRLTPPPGGNTFEIKPGDHVAPMPDGITYKATSTGIVHLENGELSIKDVLTTKGDIDYSTGNIKLEKGSVHVSGSIRDGFAVDVPDHIVVKDSIEGATVIAGGDIEVKGGLVMGGKGSIKAGKTVTAQFAANAHIECGDELIVAHEISNCLVRCKGPITAHGGKGVIQGGIITSNVGIEANELGSEIGVKTVISIAAKQTVNRDLVKERDELRARLLKINQAIGQGSNEAILESTSPAKRGQMEQILMLRGRIKIKLREIRKKLSQELEDYYRSLELLSIRVHRKVHPGVEIKIGGKTVLIGKPVSRIKFRFDADERTIIAVKF</sequence>
<keyword evidence="3" id="KW-1185">Reference proteome</keyword>
<dbReference type="RefSeq" id="WP_015335420.1">
    <property type="nucleotide sequence ID" value="NC_020055.1"/>
</dbReference>
<evidence type="ECO:0000313" key="2">
    <source>
        <dbReference type="EMBL" id="CCO22812.1"/>
    </source>
</evidence>
<dbReference type="InterPro" id="IPR046865">
    <property type="entry name" value="FapA_b_solenoid"/>
</dbReference>
<protein>
    <recommendedName>
        <fullName evidence="1">Flagellar Assembly Protein A N-terminal region domain-containing protein</fullName>
    </recommendedName>
</protein>
<dbReference type="HOGENOM" id="CLU_026157_1_1_7"/>
<dbReference type="OrthoDB" id="9775837at2"/>
<dbReference type="EMBL" id="FO203522">
    <property type="protein sequence ID" value="CCO22812.1"/>
    <property type="molecule type" value="Genomic_DNA"/>
</dbReference>
<dbReference type="eggNOG" id="COG1315">
    <property type="taxonomic scope" value="Bacteria"/>
</dbReference>
<dbReference type="Pfam" id="PF03961">
    <property type="entry name" value="FapA"/>
    <property type="match status" value="1"/>
</dbReference>
<evidence type="ECO:0000259" key="1">
    <source>
        <dbReference type="Pfam" id="PF20250"/>
    </source>
</evidence>
<dbReference type="AlphaFoldDB" id="L0R9B8"/>
<dbReference type="PANTHER" id="PTHR38032:SF1">
    <property type="entry name" value="RNA-BINDING PROTEIN KHPB N-TERMINAL DOMAIN-CONTAINING PROTEIN"/>
    <property type="match status" value="1"/>
</dbReference>
<gene>
    <name evidence="2" type="ORF">DESAM_20525</name>
</gene>
<accession>L0R9B8</accession>
<evidence type="ECO:0000313" key="3">
    <source>
        <dbReference type="Proteomes" id="UP000010808"/>
    </source>
</evidence>
<name>L0R9B8_9BACT</name>
<dbReference type="PANTHER" id="PTHR38032">
    <property type="entry name" value="POLYMERASE-RELATED"/>
    <property type="match status" value="1"/>
</dbReference>
<feature type="domain" description="Flagellar Assembly Protein A N-terminal region" evidence="1">
    <location>
        <begin position="195"/>
        <end position="368"/>
    </location>
</feature>
<reference evidence="2 3" key="1">
    <citation type="submission" date="2012-10" db="EMBL/GenBank/DDBJ databases">
        <authorList>
            <person name="Genoscope - CEA"/>
        </authorList>
    </citation>
    <scope>NUCLEOTIDE SEQUENCE [LARGE SCALE GENOMIC DNA]</scope>
    <source>
        <strain evidence="3">AM13 / DSM 14728</strain>
    </source>
</reference>
<proteinExistence type="predicted"/>
<organism evidence="2 3">
    <name type="scientific">Maridesulfovibrio hydrothermalis AM13 = DSM 14728</name>
    <dbReference type="NCBI Taxonomy" id="1121451"/>
    <lineage>
        <taxon>Bacteria</taxon>
        <taxon>Pseudomonadati</taxon>
        <taxon>Thermodesulfobacteriota</taxon>
        <taxon>Desulfovibrionia</taxon>
        <taxon>Desulfovibrionales</taxon>
        <taxon>Desulfovibrionaceae</taxon>
        <taxon>Maridesulfovibrio</taxon>
    </lineage>
</organism>
<dbReference type="STRING" id="1121451.DESAM_20525"/>